<name>A0A016T1W3_9BILA</name>
<dbReference type="AlphaFoldDB" id="A0A016T1W3"/>
<reference evidence="2" key="1">
    <citation type="journal article" date="2015" name="Nat. Genet.">
        <title>The genome and transcriptome of the zoonotic hookworm Ancylostoma ceylanicum identify infection-specific gene families.</title>
        <authorList>
            <person name="Schwarz E.M."/>
            <person name="Hu Y."/>
            <person name="Antoshechkin I."/>
            <person name="Miller M.M."/>
            <person name="Sternberg P.W."/>
            <person name="Aroian R.V."/>
        </authorList>
    </citation>
    <scope>NUCLEOTIDE SEQUENCE</scope>
    <source>
        <strain evidence="2">HY135</strain>
    </source>
</reference>
<comment type="caution">
    <text evidence="1">The sequence shown here is derived from an EMBL/GenBank/DDBJ whole genome shotgun (WGS) entry which is preliminary data.</text>
</comment>
<gene>
    <name evidence="1" type="primary">Acey_s0148.g2660</name>
    <name evidence="1" type="ORF">Y032_0148g2660</name>
</gene>
<protein>
    <submittedName>
        <fullName evidence="1">Uncharacterized protein</fullName>
    </submittedName>
</protein>
<organism evidence="1 2">
    <name type="scientific">Ancylostoma ceylanicum</name>
    <dbReference type="NCBI Taxonomy" id="53326"/>
    <lineage>
        <taxon>Eukaryota</taxon>
        <taxon>Metazoa</taxon>
        <taxon>Ecdysozoa</taxon>
        <taxon>Nematoda</taxon>
        <taxon>Chromadorea</taxon>
        <taxon>Rhabditida</taxon>
        <taxon>Rhabditina</taxon>
        <taxon>Rhabditomorpha</taxon>
        <taxon>Strongyloidea</taxon>
        <taxon>Ancylostomatidae</taxon>
        <taxon>Ancylostomatinae</taxon>
        <taxon>Ancylostoma</taxon>
    </lineage>
</organism>
<accession>A0A016T1W3</accession>
<keyword evidence="2" id="KW-1185">Reference proteome</keyword>
<evidence type="ECO:0000313" key="1">
    <source>
        <dbReference type="EMBL" id="EYB96667.1"/>
    </source>
</evidence>
<dbReference type="Proteomes" id="UP000024635">
    <property type="component" value="Unassembled WGS sequence"/>
</dbReference>
<dbReference type="EMBL" id="JARK01001484">
    <property type="protein sequence ID" value="EYB96667.1"/>
    <property type="molecule type" value="Genomic_DNA"/>
</dbReference>
<sequence length="115" mass="12891">MSSLWISCLKSAYTDLLETFLRSQRSLQTGVVVCEFAFLGRLLAFCETTSDWKQPLMFLCGRPGVSTWVVQLRQLRLSNIAAPAIRSLVIRSESSYVVFNCVKYLIDSVSAICSV</sequence>
<evidence type="ECO:0000313" key="2">
    <source>
        <dbReference type="Proteomes" id="UP000024635"/>
    </source>
</evidence>
<proteinExistence type="predicted"/>